<organism evidence="2 3">
    <name type="scientific">Mycena indigotica</name>
    <dbReference type="NCBI Taxonomy" id="2126181"/>
    <lineage>
        <taxon>Eukaryota</taxon>
        <taxon>Fungi</taxon>
        <taxon>Dikarya</taxon>
        <taxon>Basidiomycota</taxon>
        <taxon>Agaricomycotina</taxon>
        <taxon>Agaricomycetes</taxon>
        <taxon>Agaricomycetidae</taxon>
        <taxon>Agaricales</taxon>
        <taxon>Marasmiineae</taxon>
        <taxon>Mycenaceae</taxon>
        <taxon>Mycena</taxon>
    </lineage>
</organism>
<reference evidence="2" key="1">
    <citation type="submission" date="2020-05" db="EMBL/GenBank/DDBJ databases">
        <title>Mycena genomes resolve the evolution of fungal bioluminescence.</title>
        <authorList>
            <person name="Tsai I.J."/>
        </authorList>
    </citation>
    <scope>NUCLEOTIDE SEQUENCE</scope>
    <source>
        <strain evidence="2">171206Taipei</strain>
    </source>
</reference>
<dbReference type="AlphaFoldDB" id="A0A8H6W916"/>
<dbReference type="GeneID" id="59345251"/>
<name>A0A8H6W916_9AGAR</name>
<dbReference type="Proteomes" id="UP000636479">
    <property type="component" value="Unassembled WGS sequence"/>
</dbReference>
<dbReference type="Gene3D" id="3.20.20.70">
    <property type="entry name" value="Aldolase class I"/>
    <property type="match status" value="1"/>
</dbReference>
<evidence type="ECO:0000313" key="3">
    <source>
        <dbReference type="Proteomes" id="UP000636479"/>
    </source>
</evidence>
<accession>A0A8H6W916</accession>
<dbReference type="GO" id="GO:0010181">
    <property type="term" value="F:FMN binding"/>
    <property type="evidence" value="ECO:0007669"/>
    <property type="project" value="InterPro"/>
</dbReference>
<keyword evidence="3" id="KW-1185">Reference proteome</keyword>
<dbReference type="InterPro" id="IPR045247">
    <property type="entry name" value="Oye-like"/>
</dbReference>
<comment type="caution">
    <text evidence="2">The sequence shown here is derived from an EMBL/GenBank/DDBJ whole genome shotgun (WGS) entry which is preliminary data.</text>
</comment>
<proteinExistence type="predicted"/>
<dbReference type="CDD" id="cd02933">
    <property type="entry name" value="OYE_like_FMN"/>
    <property type="match status" value="1"/>
</dbReference>
<dbReference type="PANTHER" id="PTHR22893:SF91">
    <property type="entry name" value="NADPH DEHYDROGENASE 2-RELATED"/>
    <property type="match status" value="1"/>
</dbReference>
<dbReference type="InterPro" id="IPR001155">
    <property type="entry name" value="OxRdtase_FMN_N"/>
</dbReference>
<evidence type="ECO:0000259" key="1">
    <source>
        <dbReference type="Pfam" id="PF00724"/>
    </source>
</evidence>
<dbReference type="OrthoDB" id="276546at2759"/>
<sequence length="388" mass="42673">MSTSLEAADSDTMDMSLLFQPLEVGDVTIPNRIGMSAMSRNRADPKRMPSHLMKKYYLQRALGGAGLIISEATLISPHGAQFDRCPGIWNSEQVAAWKKITNVVHLAGSKMYCQLWHLGRLSHPDPNGMVYSPSAIQASGEKYCFHYLLGELDFVVPSAIEDPFVLVKQFKDAAVNAKAAGFDGVEIHGAAGFLVHQFLDTSANIRTDEWGGSPEKRTRFALEVLKACKEVFGINVSLKISPAGGFNDSGMPLQETLDTYRHLVAEVDKLGLSYISLYRHNAHKDPIVDGKRRGTPHDLVASYGPYIKQSKIFVVGGVTPMEAAELIRTEQVAGVFFGMPWLSHPDLAKRIKHGKNLDNLVAMPFLYGDTQAGVDPRVGYTDYPSVTY</sequence>
<evidence type="ECO:0000313" key="2">
    <source>
        <dbReference type="EMBL" id="KAF7303684.1"/>
    </source>
</evidence>
<dbReference type="InterPro" id="IPR013785">
    <property type="entry name" value="Aldolase_TIM"/>
</dbReference>
<gene>
    <name evidence="2" type="ORF">MIND_00597800</name>
</gene>
<dbReference type="EMBL" id="JACAZF010000005">
    <property type="protein sequence ID" value="KAF7303684.1"/>
    <property type="molecule type" value="Genomic_DNA"/>
</dbReference>
<dbReference type="SUPFAM" id="SSF51395">
    <property type="entry name" value="FMN-linked oxidoreductases"/>
    <property type="match status" value="1"/>
</dbReference>
<dbReference type="Pfam" id="PF00724">
    <property type="entry name" value="Oxidored_FMN"/>
    <property type="match status" value="1"/>
</dbReference>
<feature type="domain" description="NADH:flavin oxidoreductase/NADH oxidase N-terminal" evidence="1">
    <location>
        <begin position="18"/>
        <end position="357"/>
    </location>
</feature>
<dbReference type="PANTHER" id="PTHR22893">
    <property type="entry name" value="NADH OXIDOREDUCTASE-RELATED"/>
    <property type="match status" value="1"/>
</dbReference>
<dbReference type="GO" id="GO:0016491">
    <property type="term" value="F:oxidoreductase activity"/>
    <property type="evidence" value="ECO:0007669"/>
    <property type="project" value="InterPro"/>
</dbReference>
<dbReference type="RefSeq" id="XP_037220656.1">
    <property type="nucleotide sequence ID" value="XM_037362735.1"/>
</dbReference>
<protein>
    <submittedName>
        <fullName evidence="2">Oxidored-FMN domain-containing protein</fullName>
    </submittedName>
</protein>